<sequence>MGSKKFRNKLCVYCARETSVTGDHVFAREFFLPNRRCNLPQVPTCGPCNNAKSKIEHYLTALLPFGGRHTDALESLTTLVPKRLERNKKLQRHLATRRSTVWSLENGVYRQAMTVPLEPGSIEQLFALIAKGLAWHHWRLYFTEEHTLEAMALTSFGEKFLQQNFFDLNVAQRVQVSLGEGTVQYEAVQGVDCSHITVWRFKVYGGLAMGGDPEAPNEVCNQIAVLTAPNRTFRMAELLSKFGAIPKEKAADLFSSSQNK</sequence>
<protein>
    <recommendedName>
        <fullName evidence="3">HNH endonuclease</fullName>
    </recommendedName>
</protein>
<dbReference type="Proteomes" id="UP000199233">
    <property type="component" value="Unassembled WGS sequence"/>
</dbReference>
<evidence type="ECO:0000313" key="1">
    <source>
        <dbReference type="EMBL" id="SEQ66439.1"/>
    </source>
</evidence>
<keyword evidence="2" id="KW-1185">Reference proteome</keyword>
<proteinExistence type="predicted"/>
<gene>
    <name evidence="1" type="ORF">SAMN04488038_10953</name>
</gene>
<dbReference type="Gene3D" id="1.10.30.50">
    <property type="match status" value="1"/>
</dbReference>
<evidence type="ECO:0008006" key="3">
    <source>
        <dbReference type="Google" id="ProtNLM"/>
    </source>
</evidence>
<accession>A0A1H9HVR9</accession>
<reference evidence="1 2" key="1">
    <citation type="submission" date="2016-10" db="EMBL/GenBank/DDBJ databases">
        <authorList>
            <person name="de Groot N.N."/>
        </authorList>
    </citation>
    <scope>NUCLEOTIDE SEQUENCE [LARGE SCALE GENOMIC DNA]</scope>
    <source>
        <strain evidence="1 2">DSM 25927</strain>
    </source>
</reference>
<organism evidence="1 2">
    <name type="scientific">Solimonas aquatica</name>
    <dbReference type="NCBI Taxonomy" id="489703"/>
    <lineage>
        <taxon>Bacteria</taxon>
        <taxon>Pseudomonadati</taxon>
        <taxon>Pseudomonadota</taxon>
        <taxon>Gammaproteobacteria</taxon>
        <taxon>Nevskiales</taxon>
        <taxon>Nevskiaceae</taxon>
        <taxon>Solimonas</taxon>
    </lineage>
</organism>
<name>A0A1H9HVR9_9GAMM</name>
<dbReference type="RefSeq" id="WP_143068943.1">
    <property type="nucleotide sequence ID" value="NZ_FOFS01000009.1"/>
</dbReference>
<dbReference type="STRING" id="489703.SAMN04488038_10953"/>
<evidence type="ECO:0000313" key="2">
    <source>
        <dbReference type="Proteomes" id="UP000199233"/>
    </source>
</evidence>
<dbReference type="AlphaFoldDB" id="A0A1H9HVR9"/>
<dbReference type="OrthoDB" id="2081179at2"/>
<dbReference type="EMBL" id="FOFS01000009">
    <property type="protein sequence ID" value="SEQ66439.1"/>
    <property type="molecule type" value="Genomic_DNA"/>
</dbReference>